<evidence type="ECO:0000313" key="3">
    <source>
        <dbReference type="EMBL" id="MEK8051441.1"/>
    </source>
</evidence>
<sequence>MKRRTLLGGGLAVPLAPLALTAAPPAAAQAAYPSRPVELLVAFGAGGGTDVLARALAEGLRKPLGQTVTVVNKPGASGSIGMAEVANAPADGHKLIMLTVEATILPHIGIGKVSHEDFAPVARLNFDPSAITVRADAPWNTVEEFLDAARKRPGELKVGNSGPGSIWHVAAVALEARTGVHFNHIPFQGAGPGVLALAGGHVDAVAVSPAEVTAQVQAGRLKVLAVAAEQRAKGYDKVPTFRERGIDLSLGAWRGLCAPKATPPAVLAVLTAAVAKVVQEPAYRDTLAKLNLGEACADAAAFRAAMDRDSLAFKALAAKLELKG</sequence>
<dbReference type="CDD" id="cd07012">
    <property type="entry name" value="PBP2_Bug_TTT"/>
    <property type="match status" value="1"/>
</dbReference>
<gene>
    <name evidence="3" type="ORF">AACH10_14405</name>
</gene>
<comment type="similarity">
    <text evidence="1">Belongs to the UPF0065 (bug) family.</text>
</comment>
<keyword evidence="2" id="KW-0732">Signal</keyword>
<dbReference type="Proteomes" id="UP001365405">
    <property type="component" value="Unassembled WGS sequence"/>
</dbReference>
<feature type="signal peptide" evidence="2">
    <location>
        <begin position="1"/>
        <end position="22"/>
    </location>
</feature>
<evidence type="ECO:0000256" key="2">
    <source>
        <dbReference type="SAM" id="SignalP"/>
    </source>
</evidence>
<dbReference type="InterPro" id="IPR042100">
    <property type="entry name" value="Bug_dom1"/>
</dbReference>
<dbReference type="PANTHER" id="PTHR42928:SF5">
    <property type="entry name" value="BLR1237 PROTEIN"/>
    <property type="match status" value="1"/>
</dbReference>
<protein>
    <submittedName>
        <fullName evidence="3">Tripartite tricarboxylate transporter substrate binding protein</fullName>
    </submittedName>
</protein>
<dbReference type="PANTHER" id="PTHR42928">
    <property type="entry name" value="TRICARBOXYLATE-BINDING PROTEIN"/>
    <property type="match status" value="1"/>
</dbReference>
<dbReference type="EMBL" id="JBBUTH010000007">
    <property type="protein sequence ID" value="MEK8051441.1"/>
    <property type="molecule type" value="Genomic_DNA"/>
</dbReference>
<reference evidence="3 4" key="1">
    <citation type="submission" date="2024-04" db="EMBL/GenBank/DDBJ databases">
        <title>Novel species of the genus Ideonella isolated from streams.</title>
        <authorList>
            <person name="Lu H."/>
        </authorList>
    </citation>
    <scope>NUCLEOTIDE SEQUENCE [LARGE SCALE GENOMIC DNA]</scope>
    <source>
        <strain evidence="3 4">DXS22W</strain>
    </source>
</reference>
<dbReference type="InterPro" id="IPR005064">
    <property type="entry name" value="BUG"/>
</dbReference>
<dbReference type="SUPFAM" id="SSF53850">
    <property type="entry name" value="Periplasmic binding protein-like II"/>
    <property type="match status" value="1"/>
</dbReference>
<feature type="chain" id="PRO_5045452699" evidence="2">
    <location>
        <begin position="23"/>
        <end position="324"/>
    </location>
</feature>
<accession>A0ABU9CI61</accession>
<dbReference type="RefSeq" id="WP_341411123.1">
    <property type="nucleotide sequence ID" value="NZ_JBBUTH010000007.1"/>
</dbReference>
<dbReference type="PIRSF" id="PIRSF017082">
    <property type="entry name" value="YflP"/>
    <property type="match status" value="1"/>
</dbReference>
<evidence type="ECO:0000256" key="1">
    <source>
        <dbReference type="ARBA" id="ARBA00006987"/>
    </source>
</evidence>
<dbReference type="Gene3D" id="3.40.190.150">
    <property type="entry name" value="Bordetella uptake gene, domain 1"/>
    <property type="match status" value="1"/>
</dbReference>
<name>A0ABU9CI61_9BURK</name>
<comment type="caution">
    <text evidence="3">The sequence shown here is derived from an EMBL/GenBank/DDBJ whole genome shotgun (WGS) entry which is preliminary data.</text>
</comment>
<evidence type="ECO:0000313" key="4">
    <source>
        <dbReference type="Proteomes" id="UP001365405"/>
    </source>
</evidence>
<organism evidence="3 4">
    <name type="scientific">Pseudaquabacterium inlustre</name>
    <dbReference type="NCBI Taxonomy" id="2984192"/>
    <lineage>
        <taxon>Bacteria</taxon>
        <taxon>Pseudomonadati</taxon>
        <taxon>Pseudomonadota</taxon>
        <taxon>Betaproteobacteria</taxon>
        <taxon>Burkholderiales</taxon>
        <taxon>Sphaerotilaceae</taxon>
        <taxon>Pseudaquabacterium</taxon>
    </lineage>
</organism>
<dbReference type="Pfam" id="PF03401">
    <property type="entry name" value="TctC"/>
    <property type="match status" value="1"/>
</dbReference>
<dbReference type="Gene3D" id="3.40.190.10">
    <property type="entry name" value="Periplasmic binding protein-like II"/>
    <property type="match status" value="1"/>
</dbReference>
<proteinExistence type="inferred from homology"/>
<keyword evidence="4" id="KW-1185">Reference proteome</keyword>